<evidence type="ECO:0000313" key="3">
    <source>
        <dbReference type="Proteomes" id="UP001383192"/>
    </source>
</evidence>
<comment type="caution">
    <text evidence="2">The sequence shown here is derived from an EMBL/GenBank/DDBJ whole genome shotgun (WGS) entry which is preliminary data.</text>
</comment>
<keyword evidence="3" id="KW-1185">Reference proteome</keyword>
<name>A0AAW0E6Y6_9AGAR</name>
<proteinExistence type="predicted"/>
<dbReference type="Proteomes" id="UP001383192">
    <property type="component" value="Unassembled WGS sequence"/>
</dbReference>
<feature type="compositionally biased region" description="Low complexity" evidence="1">
    <location>
        <begin position="199"/>
        <end position="215"/>
    </location>
</feature>
<feature type="region of interest" description="Disordered" evidence="1">
    <location>
        <begin position="1"/>
        <end position="65"/>
    </location>
</feature>
<feature type="compositionally biased region" description="Low complexity" evidence="1">
    <location>
        <begin position="262"/>
        <end position="276"/>
    </location>
</feature>
<dbReference type="AlphaFoldDB" id="A0AAW0E6Y6"/>
<sequence length="519" mass="56988">MDDQPYTTPDEDPFTIRPLLAPPRRRRSSMLDKWIKEQQGTSSASSSSSGGGGIQDLTDDKPCDGGEIRNLTPYLAYPDLHSPRPNPSPCESAVTLNSYDLVDDDDIPPQLQDELSEVSTRCSTLNPNVSKKIQFFRISFIFFPPPPYFFPLPITHYKSTLPIPLSHGSIIFTHVISTLGKGTGRSTPNSKAHNQHNRSSSLSTLNTQTSSPSTTIPDFPSPASTKWRPTVLGFFSSPNTSSQVSVLHSETLYASSRPSMCSSNTGTSTSITTPSTVMEDVPPSPKSPTKPEPLSMSFVSSIRSRRRVSGNTLHVVGSSEHFESPSSPTSYHGSMRGPGSLRLPFAPKGGSLMNNTNYDPQEYEEDEDDECCQQHQQASRSGPSRPEVAFSGSNKGGTLPRVSFASLNQKKKKKLVISGIAPNEARKFDGAKRWCETFGEVSQIVRMPNGDLHVHFRSADVADTHSRLPRRALIIQPRHETLTIITSHYANTDIPDVNKIASTQRYSTTRRAPDDNPML</sequence>
<feature type="compositionally biased region" description="Acidic residues" evidence="1">
    <location>
        <begin position="361"/>
        <end position="371"/>
    </location>
</feature>
<feature type="compositionally biased region" description="Pro residues" evidence="1">
    <location>
        <begin position="282"/>
        <end position="291"/>
    </location>
</feature>
<reference evidence="2 3" key="1">
    <citation type="submission" date="2024-01" db="EMBL/GenBank/DDBJ databases">
        <title>A draft genome for a cacao thread blight-causing isolate of Paramarasmius palmivorus.</title>
        <authorList>
            <person name="Baruah I.K."/>
            <person name="Bukari Y."/>
            <person name="Amoako-Attah I."/>
            <person name="Meinhardt L.W."/>
            <person name="Bailey B.A."/>
            <person name="Cohen S.P."/>
        </authorList>
    </citation>
    <scope>NUCLEOTIDE SEQUENCE [LARGE SCALE GENOMIC DNA]</scope>
    <source>
        <strain evidence="2 3">GH-12</strain>
    </source>
</reference>
<evidence type="ECO:0000256" key="1">
    <source>
        <dbReference type="SAM" id="MobiDB-lite"/>
    </source>
</evidence>
<feature type="region of interest" description="Disordered" evidence="1">
    <location>
        <begin position="256"/>
        <end position="294"/>
    </location>
</feature>
<feature type="compositionally biased region" description="Acidic residues" evidence="1">
    <location>
        <begin position="1"/>
        <end position="13"/>
    </location>
</feature>
<feature type="region of interest" description="Disordered" evidence="1">
    <location>
        <begin position="353"/>
        <end position="401"/>
    </location>
</feature>
<feature type="region of interest" description="Disordered" evidence="1">
    <location>
        <begin position="182"/>
        <end position="222"/>
    </location>
</feature>
<dbReference type="EMBL" id="JAYKXP010000004">
    <property type="protein sequence ID" value="KAK7059210.1"/>
    <property type="molecule type" value="Genomic_DNA"/>
</dbReference>
<evidence type="ECO:0000313" key="2">
    <source>
        <dbReference type="EMBL" id="KAK7059210.1"/>
    </source>
</evidence>
<gene>
    <name evidence="2" type="ORF">VNI00_001837</name>
</gene>
<accession>A0AAW0E6Y6</accession>
<organism evidence="2 3">
    <name type="scientific">Paramarasmius palmivorus</name>
    <dbReference type="NCBI Taxonomy" id="297713"/>
    <lineage>
        <taxon>Eukaryota</taxon>
        <taxon>Fungi</taxon>
        <taxon>Dikarya</taxon>
        <taxon>Basidiomycota</taxon>
        <taxon>Agaricomycotina</taxon>
        <taxon>Agaricomycetes</taxon>
        <taxon>Agaricomycetidae</taxon>
        <taxon>Agaricales</taxon>
        <taxon>Marasmiineae</taxon>
        <taxon>Marasmiaceae</taxon>
        <taxon>Paramarasmius</taxon>
    </lineage>
</organism>
<protein>
    <submittedName>
        <fullName evidence="2">Uncharacterized protein</fullName>
    </submittedName>
</protein>